<evidence type="ECO:0000313" key="3">
    <source>
        <dbReference type="EMBL" id="CAH3028004.1"/>
    </source>
</evidence>
<accession>A0ABN8MGX6</accession>
<dbReference type="InterPro" id="IPR018247">
    <property type="entry name" value="EF_Hand_1_Ca_BS"/>
</dbReference>
<feature type="domain" description="EF-hand" evidence="2">
    <location>
        <begin position="182"/>
        <end position="217"/>
    </location>
</feature>
<dbReference type="Gene3D" id="1.10.238.10">
    <property type="entry name" value="EF-hand"/>
    <property type="match status" value="2"/>
</dbReference>
<organism evidence="3 4">
    <name type="scientific">Porites evermanni</name>
    <dbReference type="NCBI Taxonomy" id="104178"/>
    <lineage>
        <taxon>Eukaryota</taxon>
        <taxon>Metazoa</taxon>
        <taxon>Cnidaria</taxon>
        <taxon>Anthozoa</taxon>
        <taxon>Hexacorallia</taxon>
        <taxon>Scleractinia</taxon>
        <taxon>Fungiina</taxon>
        <taxon>Poritidae</taxon>
        <taxon>Porites</taxon>
    </lineage>
</organism>
<evidence type="ECO:0000259" key="2">
    <source>
        <dbReference type="PROSITE" id="PS50222"/>
    </source>
</evidence>
<dbReference type="PANTHER" id="PTHR47065">
    <property type="entry name" value="EF-HAND CALCIUM-BINDING DOMAIN-CONTAINING PROTEIN 9"/>
    <property type="match status" value="1"/>
</dbReference>
<dbReference type="PROSITE" id="PS50222">
    <property type="entry name" value="EF_HAND_2"/>
    <property type="match status" value="2"/>
</dbReference>
<feature type="non-terminal residue" evidence="3">
    <location>
        <position position="235"/>
    </location>
</feature>
<dbReference type="SUPFAM" id="SSF47473">
    <property type="entry name" value="EF-hand"/>
    <property type="match status" value="1"/>
</dbReference>
<dbReference type="PROSITE" id="PS00018">
    <property type="entry name" value="EF_HAND_1"/>
    <property type="match status" value="2"/>
</dbReference>
<evidence type="ECO:0000256" key="1">
    <source>
        <dbReference type="ARBA" id="ARBA00022837"/>
    </source>
</evidence>
<keyword evidence="4" id="KW-1185">Reference proteome</keyword>
<dbReference type="InterPro" id="IPR002048">
    <property type="entry name" value="EF_hand_dom"/>
</dbReference>
<dbReference type="Proteomes" id="UP001159427">
    <property type="component" value="Unassembled WGS sequence"/>
</dbReference>
<proteinExistence type="predicted"/>
<dbReference type="Pfam" id="PF13202">
    <property type="entry name" value="EF-hand_5"/>
    <property type="match status" value="1"/>
</dbReference>
<protein>
    <recommendedName>
        <fullName evidence="2">EF-hand domain-containing protein</fullName>
    </recommendedName>
</protein>
<name>A0ABN8MGX6_9CNID</name>
<sequence>MKIRSQILKYMHLDRTYCLLTGRCSSSEVKLIFVVFTLRERVADCFLYIYLPSPHGYDVQFSYDRRTYWPTNFSFRVLLNIGLVPKELSTRELKSPTSVSVVGRNVRIILELFRLIDVHDEMALNDVQFCAFMKTATDLSTNQIYKVFDMLDVDGSGSMDFDEFYLLICILIAVQDKVEKNFIYRHSRTVFDLLDEDSSGNISAYEFETFGFLFNLQGEAIRTIFSEFDVSGDQV</sequence>
<keyword evidence="1" id="KW-0106">Calcium</keyword>
<feature type="domain" description="EF-hand" evidence="2">
    <location>
        <begin position="139"/>
        <end position="174"/>
    </location>
</feature>
<dbReference type="EMBL" id="CALNXI010000484">
    <property type="protein sequence ID" value="CAH3028004.1"/>
    <property type="molecule type" value="Genomic_DNA"/>
</dbReference>
<comment type="caution">
    <text evidence="3">The sequence shown here is derived from an EMBL/GenBank/DDBJ whole genome shotgun (WGS) entry which is preliminary data.</text>
</comment>
<evidence type="ECO:0000313" key="4">
    <source>
        <dbReference type="Proteomes" id="UP001159427"/>
    </source>
</evidence>
<dbReference type="InterPro" id="IPR011992">
    <property type="entry name" value="EF-hand-dom_pair"/>
</dbReference>
<gene>
    <name evidence="3" type="ORF">PEVE_00032907</name>
</gene>
<dbReference type="InterPro" id="IPR042798">
    <property type="entry name" value="EFCAB9"/>
</dbReference>
<dbReference type="InterPro" id="IPR000261">
    <property type="entry name" value="EH_dom"/>
</dbReference>
<dbReference type="Pfam" id="PF12763">
    <property type="entry name" value="EH"/>
    <property type="match status" value="1"/>
</dbReference>
<reference evidence="3 4" key="1">
    <citation type="submission" date="2022-05" db="EMBL/GenBank/DDBJ databases">
        <authorList>
            <consortium name="Genoscope - CEA"/>
            <person name="William W."/>
        </authorList>
    </citation>
    <scope>NUCLEOTIDE SEQUENCE [LARGE SCALE GENOMIC DNA]</scope>
</reference>
<dbReference type="PANTHER" id="PTHR47065:SF1">
    <property type="entry name" value="EF-HAND CALCIUM-BINDING DOMAIN-CONTAINING PROTEIN 9"/>
    <property type="match status" value="1"/>
</dbReference>
<dbReference type="SMART" id="SM00054">
    <property type="entry name" value="EFh"/>
    <property type="match status" value="2"/>
</dbReference>